<keyword evidence="6" id="KW-0472">Membrane</keyword>
<evidence type="ECO:0000256" key="6">
    <source>
        <dbReference type="SAM" id="Phobius"/>
    </source>
</evidence>
<feature type="domain" description="Gram-positive cocci surface proteins LPxTG" evidence="7">
    <location>
        <begin position="355"/>
        <end position="391"/>
    </location>
</feature>
<keyword evidence="6" id="KW-0812">Transmembrane</keyword>
<evidence type="ECO:0000256" key="5">
    <source>
        <dbReference type="ARBA" id="ARBA00023088"/>
    </source>
</evidence>
<keyword evidence="3" id="KW-0732">Signal</keyword>
<dbReference type="RefSeq" id="WP_129302540.1">
    <property type="nucleotide sequence ID" value="NZ_CP074378.1"/>
</dbReference>
<evidence type="ECO:0000313" key="9">
    <source>
        <dbReference type="EMBL" id="RXT19490.1"/>
    </source>
</evidence>
<keyword evidence="2" id="KW-0964">Secreted</keyword>
<keyword evidence="6" id="KW-1133">Transmembrane helix</keyword>
<feature type="domain" description="MucBP" evidence="8">
    <location>
        <begin position="97"/>
        <end position="161"/>
    </location>
</feature>
<dbReference type="EMBL" id="MSSM01000031">
    <property type="protein sequence ID" value="RXT19490.1"/>
    <property type="molecule type" value="Genomic_DNA"/>
</dbReference>
<comment type="caution">
    <text evidence="9">The sequence shown here is derived from an EMBL/GenBank/DDBJ whole genome shotgun (WGS) entry which is preliminary data.</text>
</comment>
<dbReference type="Pfam" id="PF06458">
    <property type="entry name" value="MucBP"/>
    <property type="match status" value="3"/>
</dbReference>
<dbReference type="Proteomes" id="UP000290475">
    <property type="component" value="Unassembled WGS sequence"/>
</dbReference>
<evidence type="ECO:0000259" key="8">
    <source>
        <dbReference type="Pfam" id="PF06458"/>
    </source>
</evidence>
<protein>
    <recommendedName>
        <fullName evidence="11">Cell surface protein</fullName>
    </recommendedName>
</protein>
<accession>A0A4V1P070</accession>
<keyword evidence="1" id="KW-0134">Cell wall</keyword>
<keyword evidence="5" id="KW-0572">Peptidoglycan-anchor</keyword>
<feature type="transmembrane region" description="Helical" evidence="6">
    <location>
        <begin position="21"/>
        <end position="39"/>
    </location>
</feature>
<evidence type="ECO:0000313" key="10">
    <source>
        <dbReference type="Proteomes" id="UP000290475"/>
    </source>
</evidence>
<dbReference type="Gene3D" id="3.10.20.320">
    <property type="entry name" value="Putative peptidoglycan bound protein (lpxtg motif)"/>
    <property type="match status" value="3"/>
</dbReference>
<organism evidence="9 10">
    <name type="scientific">Lacticaseibacillus chiayiensis</name>
    <dbReference type="NCBI Taxonomy" id="2100821"/>
    <lineage>
        <taxon>Bacteria</taxon>
        <taxon>Bacillati</taxon>
        <taxon>Bacillota</taxon>
        <taxon>Bacilli</taxon>
        <taxon>Lactobacillales</taxon>
        <taxon>Lactobacillaceae</taxon>
        <taxon>Lacticaseibacillus</taxon>
    </lineage>
</organism>
<evidence type="ECO:0008006" key="11">
    <source>
        <dbReference type="Google" id="ProtNLM"/>
    </source>
</evidence>
<evidence type="ECO:0000256" key="1">
    <source>
        <dbReference type="ARBA" id="ARBA00022512"/>
    </source>
</evidence>
<evidence type="ECO:0000256" key="2">
    <source>
        <dbReference type="ARBA" id="ARBA00022525"/>
    </source>
</evidence>
<gene>
    <name evidence="9" type="ORF">BVJ53_11580</name>
</gene>
<dbReference type="InterPro" id="IPR009459">
    <property type="entry name" value="MucBP_dom"/>
</dbReference>
<feature type="domain" description="MucBP" evidence="8">
    <location>
        <begin position="170"/>
        <end position="234"/>
    </location>
</feature>
<feature type="domain" description="MucBP" evidence="8">
    <location>
        <begin position="244"/>
        <end position="307"/>
    </location>
</feature>
<keyword evidence="4" id="KW-0677">Repeat</keyword>
<evidence type="ECO:0000256" key="4">
    <source>
        <dbReference type="ARBA" id="ARBA00022737"/>
    </source>
</evidence>
<proteinExistence type="predicted"/>
<sequence>MAVRPIGEEKVHNRLYKDGKLCVVMLIGLFFVGGATPTHQVAAKSATPSVLTGQSSALSKTYELTAPGNTSSAIGHQQKQSLPDTSLYTKAPVTQGTVDMKFVNDQGRQLAPDQTISGKVGDTYTVTPISIKDYQYAHLASGSAPATGTYTNGTLTVTLVYAKTPIPEGTVNVKYVDDAGNPLAPDKVLNGQPGDPYEARPIDIANYQFTSLAQDSAPENGTFSTGTLTVTLVYNKTPVAQGSVNVHYVDENGNQLAPDNVMTGKAGMPYTTSPATITGYHYLRLASNSAADSGTFTNGTLNITFVYAKTSTPVKPSTPVTISTPINPFTPNPPSNVLPSTDGNNGATITIIMPTNKAKHTLPRTHEEQQIGLTVLGVFLLAVVGFLGIRRYWRTKN</sequence>
<feature type="transmembrane region" description="Helical" evidence="6">
    <location>
        <begin position="371"/>
        <end position="389"/>
    </location>
</feature>
<evidence type="ECO:0000256" key="3">
    <source>
        <dbReference type="ARBA" id="ARBA00022729"/>
    </source>
</evidence>
<dbReference type="InterPro" id="IPR019931">
    <property type="entry name" value="LPXTG_anchor"/>
</dbReference>
<dbReference type="AlphaFoldDB" id="A0A4V1P070"/>
<dbReference type="Pfam" id="PF00746">
    <property type="entry name" value="Gram_pos_anchor"/>
    <property type="match status" value="1"/>
</dbReference>
<reference evidence="9 10" key="1">
    <citation type="submission" date="2017-01" db="EMBL/GenBank/DDBJ databases">
        <title>Lactobacillus chiayiensis sp. nov., a lactic acid bacterium isolated from compost.</title>
        <authorList>
            <person name="Huang C.-H."/>
        </authorList>
    </citation>
    <scope>NUCLEOTIDE SEQUENCE [LARGE SCALE GENOMIC DNA]</scope>
    <source>
        <strain evidence="10">chh01</strain>
    </source>
</reference>
<evidence type="ECO:0000259" key="7">
    <source>
        <dbReference type="Pfam" id="PF00746"/>
    </source>
</evidence>
<name>A0A4V1P070_9LACO</name>